<evidence type="ECO:0000313" key="2">
    <source>
        <dbReference type="EMBL" id="CDW36950.1"/>
    </source>
</evidence>
<dbReference type="AlphaFoldDB" id="A0A0K2UFV8"/>
<reference evidence="2" key="1">
    <citation type="submission" date="2014-05" db="EMBL/GenBank/DDBJ databases">
        <authorList>
            <person name="Chronopoulou M."/>
        </authorList>
    </citation>
    <scope>NUCLEOTIDE SEQUENCE</scope>
    <source>
        <tissue evidence="2">Whole organism</tissue>
    </source>
</reference>
<dbReference type="EMBL" id="HACA01019589">
    <property type="protein sequence ID" value="CDW36950.1"/>
    <property type="molecule type" value="Transcribed_RNA"/>
</dbReference>
<dbReference type="InterPro" id="IPR000408">
    <property type="entry name" value="Reg_chr_condens"/>
</dbReference>
<name>A0A0K2UFV8_LEPSM</name>
<proteinExistence type="predicted"/>
<organism evidence="2">
    <name type="scientific">Lepeophtheirus salmonis</name>
    <name type="common">Salmon louse</name>
    <name type="synonym">Caligus salmonis</name>
    <dbReference type="NCBI Taxonomy" id="72036"/>
    <lineage>
        <taxon>Eukaryota</taxon>
        <taxon>Metazoa</taxon>
        <taxon>Ecdysozoa</taxon>
        <taxon>Arthropoda</taxon>
        <taxon>Crustacea</taxon>
        <taxon>Multicrustacea</taxon>
        <taxon>Hexanauplia</taxon>
        <taxon>Copepoda</taxon>
        <taxon>Siphonostomatoida</taxon>
        <taxon>Caligidae</taxon>
        <taxon>Lepeophtheirus</taxon>
    </lineage>
</organism>
<dbReference type="PROSITE" id="PS50012">
    <property type="entry name" value="RCC1_3"/>
    <property type="match status" value="1"/>
</dbReference>
<dbReference type="InterPro" id="IPR009091">
    <property type="entry name" value="RCC1/BLIP-II"/>
</dbReference>
<dbReference type="Gene3D" id="2.130.10.30">
    <property type="entry name" value="Regulator of chromosome condensation 1/beta-lactamase-inhibitor protein II"/>
    <property type="match status" value="1"/>
</dbReference>
<protein>
    <submittedName>
        <fullName evidence="2">Uncharacterized protein</fullName>
    </submittedName>
</protein>
<evidence type="ECO:0000256" key="1">
    <source>
        <dbReference type="PROSITE-ProRule" id="PRU00235"/>
    </source>
</evidence>
<accession>A0A0K2UFV8</accession>
<feature type="repeat" description="RCC1" evidence="1">
    <location>
        <begin position="3"/>
        <end position="48"/>
    </location>
</feature>
<sequence length="48" mass="5225">MNEELWCWGSNSHGQLGIEDFNSDESHVPVKSGIPGSSMLLDAALDLH</sequence>
<dbReference type="Pfam" id="PF00415">
    <property type="entry name" value="RCC1"/>
    <property type="match status" value="1"/>
</dbReference>
<dbReference type="SUPFAM" id="SSF50985">
    <property type="entry name" value="RCC1/BLIP-II"/>
    <property type="match status" value="1"/>
</dbReference>
<dbReference type="OrthoDB" id="10256179at2759"/>